<dbReference type="InterPro" id="IPR035206">
    <property type="entry name" value="Proteasome_beta2"/>
</dbReference>
<dbReference type="GO" id="GO:0019774">
    <property type="term" value="C:proteasome core complex, beta-subunit complex"/>
    <property type="evidence" value="ECO:0007669"/>
    <property type="project" value="UniProtKB-ARBA"/>
</dbReference>
<keyword evidence="6" id="KW-0472">Membrane</keyword>
<dbReference type="GO" id="GO:0010499">
    <property type="term" value="P:proteasomal ubiquitin-independent protein catabolic process"/>
    <property type="evidence" value="ECO:0007669"/>
    <property type="project" value="UniProtKB-ARBA"/>
</dbReference>
<comment type="subunit">
    <text evidence="4">The 26S proteasome consists of a 20S proteasome core and two 19S regulatory subunits. The 20S proteasome core is composed of 28 subunits that are arranged in four stacked rings, resulting in a barrel-shaped structure. The two end rings are each formed by seven alpha subunits, and the two central rings are each formed by seven beta subunits. The catalytic chamber with the active sites is on the inside of the barrel.</text>
</comment>
<evidence type="ECO:0000256" key="3">
    <source>
        <dbReference type="ARBA" id="ARBA00023242"/>
    </source>
</evidence>
<keyword evidence="3 5" id="KW-0539">Nucleus</keyword>
<dbReference type="InterPro" id="IPR029055">
    <property type="entry name" value="Ntn_hydrolases_N"/>
</dbReference>
<dbReference type="GO" id="GO:0043161">
    <property type="term" value="P:proteasome-mediated ubiquitin-dependent protein catabolic process"/>
    <property type="evidence" value="ECO:0007669"/>
    <property type="project" value="UniProtKB-ARBA"/>
</dbReference>
<reference evidence="8" key="1">
    <citation type="journal article" date="2015" name="J. Biotechnol.">
        <title>The structure of the Cyberlindnera jadinii genome and its relation to Candida utilis analyzed by the occurrence of single nucleotide polymorphisms.</title>
        <authorList>
            <person name="Rupp O."/>
            <person name="Brinkrolf K."/>
            <person name="Buerth C."/>
            <person name="Kunigo M."/>
            <person name="Schneider J."/>
            <person name="Jaenicke S."/>
            <person name="Goesmann A."/>
            <person name="Puehler A."/>
            <person name="Jaeger K.-E."/>
            <person name="Ernst J.F."/>
        </authorList>
    </citation>
    <scope>NUCLEOTIDE SEQUENCE [LARGE SCALE GENOMIC DNA]</scope>
    <source>
        <strain evidence="8">ATCC 18201 / CBS 1600 / BCRC 20928 / JCM 3617 / NBRC 0987 / NRRL Y-1542</strain>
    </source>
</reference>
<dbReference type="GO" id="GO:0005737">
    <property type="term" value="C:cytoplasm"/>
    <property type="evidence" value="ECO:0007669"/>
    <property type="project" value="UniProtKB-SubCell"/>
</dbReference>
<feature type="transmembrane region" description="Helical" evidence="6">
    <location>
        <begin position="65"/>
        <end position="85"/>
    </location>
</feature>
<dbReference type="InterPro" id="IPR023333">
    <property type="entry name" value="Proteasome_suB-type"/>
</dbReference>
<evidence type="ECO:0000256" key="1">
    <source>
        <dbReference type="ARBA" id="ARBA00022490"/>
    </source>
</evidence>
<evidence type="ECO:0000256" key="5">
    <source>
        <dbReference type="RuleBase" id="RU004203"/>
    </source>
</evidence>
<proteinExistence type="inferred from homology"/>
<dbReference type="Proteomes" id="UP000038830">
    <property type="component" value="Unassembled WGS sequence"/>
</dbReference>
<gene>
    <name evidence="7" type="primary">PRE1</name>
    <name evidence="7" type="ORF">BN1211_0972</name>
</gene>
<sequence>MDIVLGIKVKDAVIIATSKAATRGISIIGEKDDKTRKLSDHSLIAFTGEAGDTGMLVVPLHRMNLFLFGMLWLFTNALFTLVQFAEYIQANVQLYGIRENFELSPKAVASFTRNELAKSLRSRKPYQVNVLIAGYDEKTQEPSLNWIDYLGTNVELPYAAHGYAAFYTFSLLDHHYRPDFTTEQGLHLLKLCIEELQKRLPIDFKGVFVKIVNKDGVKEVDI</sequence>
<evidence type="ECO:0000256" key="4">
    <source>
        <dbReference type="ARBA" id="ARBA00026071"/>
    </source>
</evidence>
<comment type="subcellular location">
    <subcellularLocation>
        <location evidence="5">Cytoplasm</location>
    </subcellularLocation>
    <subcellularLocation>
        <location evidence="5">Nucleus</location>
    </subcellularLocation>
</comment>
<evidence type="ECO:0000256" key="2">
    <source>
        <dbReference type="ARBA" id="ARBA00022942"/>
    </source>
</evidence>
<dbReference type="CDD" id="cd03758">
    <property type="entry name" value="proteasome_beta_type_2"/>
    <property type="match status" value="1"/>
</dbReference>
<evidence type="ECO:0000313" key="7">
    <source>
        <dbReference type="EMBL" id="CEP20984.1"/>
    </source>
</evidence>
<evidence type="ECO:0000256" key="6">
    <source>
        <dbReference type="SAM" id="Phobius"/>
    </source>
</evidence>
<dbReference type="InterPro" id="IPR001353">
    <property type="entry name" value="Proteasome_sua/b"/>
</dbReference>
<keyword evidence="6" id="KW-1133">Transmembrane helix</keyword>
<accession>A0A0H5CAS9</accession>
<organism evidence="7 8">
    <name type="scientific">Cyberlindnera jadinii (strain ATCC 18201 / CBS 1600 / BCRC 20928 / JCM 3617 / NBRC 0987 / NRRL Y-1542)</name>
    <name type="common">Torula yeast</name>
    <name type="synonym">Candida utilis</name>
    <dbReference type="NCBI Taxonomy" id="983966"/>
    <lineage>
        <taxon>Eukaryota</taxon>
        <taxon>Fungi</taxon>
        <taxon>Dikarya</taxon>
        <taxon>Ascomycota</taxon>
        <taxon>Saccharomycotina</taxon>
        <taxon>Saccharomycetes</taxon>
        <taxon>Phaffomycetales</taxon>
        <taxon>Phaffomycetaceae</taxon>
        <taxon>Cyberlindnera</taxon>
    </lineage>
</organism>
<protein>
    <recommendedName>
        <fullName evidence="5">Proteasome subunit beta</fullName>
    </recommendedName>
</protein>
<keyword evidence="1 5" id="KW-0963">Cytoplasm</keyword>
<keyword evidence="6" id="KW-0812">Transmembrane</keyword>
<comment type="function">
    <text evidence="5">Component of the proteasome, a multicatalytic proteinase complex which is characterized by its ability to cleave peptides with Arg, Phe, Tyr, Leu, and Glu adjacent to the leaving group at neutral or slightly basic pH. The proteasome has an ATP-dependent proteolytic activity.</text>
</comment>
<dbReference type="SUPFAM" id="SSF56235">
    <property type="entry name" value="N-terminal nucleophile aminohydrolases (Ntn hydrolases)"/>
    <property type="match status" value="1"/>
</dbReference>
<dbReference type="AlphaFoldDB" id="A0A0H5CAS9"/>
<dbReference type="EMBL" id="CDQK01000001">
    <property type="protein sequence ID" value="CEP20984.1"/>
    <property type="molecule type" value="Genomic_DNA"/>
</dbReference>
<dbReference type="InterPro" id="IPR016050">
    <property type="entry name" value="Proteasome_bsu_CS"/>
</dbReference>
<dbReference type="PANTHER" id="PTHR32194">
    <property type="entry name" value="METALLOPROTEASE TLDD"/>
    <property type="match status" value="1"/>
</dbReference>
<evidence type="ECO:0000313" key="8">
    <source>
        <dbReference type="Proteomes" id="UP000038830"/>
    </source>
</evidence>
<comment type="subunit">
    <text evidence="5">Component of the proteasome complex.</text>
</comment>
<keyword evidence="2 5" id="KW-0647">Proteasome</keyword>
<dbReference type="PROSITE" id="PS00854">
    <property type="entry name" value="PROTEASOME_BETA_1"/>
    <property type="match status" value="1"/>
</dbReference>
<dbReference type="PANTHER" id="PTHR32194:SF2">
    <property type="entry name" value="PROTEASOME SUBUNIT BETA TYPE-1"/>
    <property type="match status" value="1"/>
</dbReference>
<comment type="similarity">
    <text evidence="5">Belongs to the peptidase T1B family.</text>
</comment>
<dbReference type="Pfam" id="PF00227">
    <property type="entry name" value="Proteasome"/>
    <property type="match status" value="2"/>
</dbReference>
<dbReference type="Gene3D" id="3.60.20.10">
    <property type="entry name" value="Glutamine Phosphoribosylpyrophosphate, subunit 1, domain 1"/>
    <property type="match status" value="1"/>
</dbReference>
<name>A0A0H5CAS9_CYBJN</name>
<dbReference type="GO" id="GO:0005634">
    <property type="term" value="C:nucleus"/>
    <property type="evidence" value="ECO:0007669"/>
    <property type="project" value="UniProtKB-SubCell"/>
</dbReference>